<feature type="transmembrane region" description="Helical" evidence="1">
    <location>
        <begin position="5"/>
        <end position="23"/>
    </location>
</feature>
<dbReference type="EMBL" id="PFWU01000036">
    <property type="protein sequence ID" value="PJA45464.1"/>
    <property type="molecule type" value="Genomic_DNA"/>
</dbReference>
<comment type="caution">
    <text evidence="2">The sequence shown here is derived from an EMBL/GenBank/DDBJ whole genome shotgun (WGS) entry which is preliminary data.</text>
</comment>
<sequence>MKTHYLILTTLAVVVIGIGLLTWTNQDPVVVDELTGTWYAGDTSDTGLSWWMQYTFDNGAYTLETGTDYSEEGTYRITEEFLDGSRLVEKTFYGGEKVHEMAVRLDPEEPDALYVEGVRLERVE</sequence>
<dbReference type="Proteomes" id="UP000229385">
    <property type="component" value="Unassembled WGS sequence"/>
</dbReference>
<evidence type="ECO:0000256" key="1">
    <source>
        <dbReference type="SAM" id="Phobius"/>
    </source>
</evidence>
<keyword evidence="1" id="KW-0472">Membrane</keyword>
<gene>
    <name evidence="2" type="ORF">CO174_03090</name>
</gene>
<keyword evidence="1" id="KW-1133">Transmembrane helix</keyword>
<protein>
    <recommendedName>
        <fullName evidence="4">DUF5640 domain-containing protein</fullName>
    </recommendedName>
</protein>
<evidence type="ECO:0000313" key="3">
    <source>
        <dbReference type="Proteomes" id="UP000229385"/>
    </source>
</evidence>
<dbReference type="AlphaFoldDB" id="A0A2M7XC76"/>
<evidence type="ECO:0000313" key="2">
    <source>
        <dbReference type="EMBL" id="PJA45464.1"/>
    </source>
</evidence>
<reference evidence="3" key="1">
    <citation type="submission" date="2017-09" db="EMBL/GenBank/DDBJ databases">
        <title>Depth-based differentiation of microbial function through sediment-hosted aquifers and enrichment of novel symbionts in the deep terrestrial subsurface.</title>
        <authorList>
            <person name="Probst A.J."/>
            <person name="Ladd B."/>
            <person name="Jarett J.K."/>
            <person name="Geller-Mcgrath D.E."/>
            <person name="Sieber C.M.K."/>
            <person name="Emerson J.B."/>
            <person name="Anantharaman K."/>
            <person name="Thomas B.C."/>
            <person name="Malmstrom R."/>
            <person name="Stieglmeier M."/>
            <person name="Klingl A."/>
            <person name="Woyke T."/>
            <person name="Ryan C.M."/>
            <person name="Banfield J.F."/>
        </authorList>
    </citation>
    <scope>NUCLEOTIDE SEQUENCE [LARGE SCALE GENOMIC DNA]</scope>
</reference>
<organism evidence="2 3">
    <name type="scientific">Candidatus Uhrbacteria bacterium CG_4_9_14_3_um_filter_50_9</name>
    <dbReference type="NCBI Taxonomy" id="1975035"/>
    <lineage>
        <taxon>Bacteria</taxon>
        <taxon>Candidatus Uhriibacteriota</taxon>
    </lineage>
</organism>
<proteinExistence type="predicted"/>
<name>A0A2M7XC76_9BACT</name>
<keyword evidence="1" id="KW-0812">Transmembrane</keyword>
<accession>A0A2M7XC76</accession>
<evidence type="ECO:0008006" key="4">
    <source>
        <dbReference type="Google" id="ProtNLM"/>
    </source>
</evidence>